<accession>A0A5C6RX07</accession>
<sequence length="207" mass="24254">MKTYSTFSCCYLPPIEYFYYLVQENHAIIDVNENFVKQTFRNRCSILSPNGKLDLVIPLLKKGKQTKIKNIKIAYYENWQKVHWKSIEAAYRSSPYFEYYEDEFKTIFLEGKPTLLIDFNLKLINKIVELIGIPIEIVLSDKYINKDETKSDFRSISPKKKPSLNFSDYIQVFSSKTGFEPNLSILDLLFNEGPNTKNYLVSSVIEH</sequence>
<dbReference type="InterPro" id="IPR014985">
    <property type="entry name" value="WbqC"/>
</dbReference>
<comment type="caution">
    <text evidence="1">The sequence shown here is derived from an EMBL/GenBank/DDBJ whole genome shotgun (WGS) entry which is preliminary data.</text>
</comment>
<keyword evidence="2" id="KW-1185">Reference proteome</keyword>
<dbReference type="Proteomes" id="UP000321721">
    <property type="component" value="Unassembled WGS sequence"/>
</dbReference>
<gene>
    <name evidence="1" type="ORF">FRY74_00120</name>
</gene>
<organism evidence="1 2">
    <name type="scientific">Vicingus serpentipes</name>
    <dbReference type="NCBI Taxonomy" id="1926625"/>
    <lineage>
        <taxon>Bacteria</taxon>
        <taxon>Pseudomonadati</taxon>
        <taxon>Bacteroidota</taxon>
        <taxon>Flavobacteriia</taxon>
        <taxon>Flavobacteriales</taxon>
        <taxon>Vicingaceae</taxon>
        <taxon>Vicingus</taxon>
    </lineage>
</organism>
<dbReference type="Pfam" id="PF08889">
    <property type="entry name" value="WbqC"/>
    <property type="match status" value="2"/>
</dbReference>
<dbReference type="RefSeq" id="WP_147097431.1">
    <property type="nucleotide sequence ID" value="NZ_VOOS01000001.1"/>
</dbReference>
<proteinExistence type="predicted"/>
<evidence type="ECO:0000313" key="2">
    <source>
        <dbReference type="Proteomes" id="UP000321721"/>
    </source>
</evidence>
<protein>
    <submittedName>
        <fullName evidence="1">WbqC family protein</fullName>
    </submittedName>
</protein>
<dbReference type="AlphaFoldDB" id="A0A5C6RX07"/>
<dbReference type="EMBL" id="VOOS01000001">
    <property type="protein sequence ID" value="TXB66624.1"/>
    <property type="molecule type" value="Genomic_DNA"/>
</dbReference>
<reference evidence="1 2" key="1">
    <citation type="submission" date="2019-08" db="EMBL/GenBank/DDBJ databases">
        <title>Genome of Vicingus serpentipes NCIMB 15042.</title>
        <authorList>
            <person name="Bowman J.P."/>
        </authorList>
    </citation>
    <scope>NUCLEOTIDE SEQUENCE [LARGE SCALE GENOMIC DNA]</scope>
    <source>
        <strain evidence="1 2">NCIMB 15042</strain>
    </source>
</reference>
<name>A0A5C6RX07_9FLAO</name>
<dbReference type="OrthoDB" id="1523452at2"/>
<evidence type="ECO:0000313" key="1">
    <source>
        <dbReference type="EMBL" id="TXB66624.1"/>
    </source>
</evidence>